<evidence type="ECO:0000256" key="1">
    <source>
        <dbReference type="ARBA" id="ARBA00009437"/>
    </source>
</evidence>
<dbReference type="PRINTS" id="PR00039">
    <property type="entry name" value="HTHLYSR"/>
</dbReference>
<evidence type="ECO:0000256" key="3">
    <source>
        <dbReference type="ARBA" id="ARBA00023125"/>
    </source>
</evidence>
<gene>
    <name evidence="7" type="ORF">Q7514_28190</name>
</gene>
<dbReference type="InterPro" id="IPR005119">
    <property type="entry name" value="LysR_subst-bd"/>
</dbReference>
<keyword evidence="5" id="KW-0804">Transcription</keyword>
<dbReference type="SUPFAM" id="SSF46785">
    <property type="entry name" value="Winged helix' DNA-binding domain"/>
    <property type="match status" value="1"/>
</dbReference>
<name>A0ABU7LIM8_9NOCA</name>
<evidence type="ECO:0000313" key="8">
    <source>
        <dbReference type="Proteomes" id="UP001336020"/>
    </source>
</evidence>
<keyword evidence="8" id="KW-1185">Reference proteome</keyword>
<reference evidence="7 8" key="1">
    <citation type="submission" date="2023-07" db="EMBL/GenBank/DDBJ databases">
        <authorList>
            <person name="Girao M."/>
            <person name="Carvalho M.F."/>
        </authorList>
    </citation>
    <scope>NUCLEOTIDE SEQUENCE [LARGE SCALE GENOMIC DNA]</scope>
    <source>
        <strain evidence="7 8">YIM65754</strain>
    </source>
</reference>
<protein>
    <submittedName>
        <fullName evidence="7">LysR family transcriptional regulator</fullName>
    </submittedName>
</protein>
<dbReference type="Pfam" id="PF00126">
    <property type="entry name" value="HTH_1"/>
    <property type="match status" value="1"/>
</dbReference>
<dbReference type="InterPro" id="IPR036390">
    <property type="entry name" value="WH_DNA-bd_sf"/>
</dbReference>
<comment type="caution">
    <text evidence="7">The sequence shown here is derived from an EMBL/GenBank/DDBJ whole genome shotgun (WGS) entry which is preliminary data.</text>
</comment>
<dbReference type="EMBL" id="JAUTXY010000018">
    <property type="protein sequence ID" value="MEE2061410.1"/>
    <property type="molecule type" value="Genomic_DNA"/>
</dbReference>
<evidence type="ECO:0000256" key="2">
    <source>
        <dbReference type="ARBA" id="ARBA00023015"/>
    </source>
</evidence>
<dbReference type="Proteomes" id="UP001336020">
    <property type="component" value="Unassembled WGS sequence"/>
</dbReference>
<dbReference type="PANTHER" id="PTHR30346">
    <property type="entry name" value="TRANSCRIPTIONAL DUAL REGULATOR HCAR-RELATED"/>
    <property type="match status" value="1"/>
</dbReference>
<keyword evidence="4" id="KW-0010">Activator</keyword>
<dbReference type="InterPro" id="IPR036388">
    <property type="entry name" value="WH-like_DNA-bd_sf"/>
</dbReference>
<dbReference type="InterPro" id="IPR000847">
    <property type="entry name" value="LysR_HTH_N"/>
</dbReference>
<evidence type="ECO:0000256" key="4">
    <source>
        <dbReference type="ARBA" id="ARBA00023159"/>
    </source>
</evidence>
<dbReference type="PROSITE" id="PS50931">
    <property type="entry name" value="HTH_LYSR"/>
    <property type="match status" value="1"/>
</dbReference>
<dbReference type="Pfam" id="PF03466">
    <property type="entry name" value="LysR_substrate"/>
    <property type="match status" value="1"/>
</dbReference>
<proteinExistence type="inferred from homology"/>
<dbReference type="RefSeq" id="WP_330136573.1">
    <property type="nucleotide sequence ID" value="NZ_JAUTXY010000018.1"/>
</dbReference>
<evidence type="ECO:0000256" key="5">
    <source>
        <dbReference type="ARBA" id="ARBA00023163"/>
    </source>
</evidence>
<dbReference type="Gene3D" id="1.10.10.10">
    <property type="entry name" value="Winged helix-like DNA-binding domain superfamily/Winged helix DNA-binding domain"/>
    <property type="match status" value="1"/>
</dbReference>
<comment type="similarity">
    <text evidence="1">Belongs to the LysR transcriptional regulatory family.</text>
</comment>
<keyword evidence="3" id="KW-0238">DNA-binding</keyword>
<dbReference type="SUPFAM" id="SSF53850">
    <property type="entry name" value="Periplasmic binding protein-like II"/>
    <property type="match status" value="1"/>
</dbReference>
<dbReference type="PANTHER" id="PTHR30346:SF0">
    <property type="entry name" value="HCA OPERON TRANSCRIPTIONAL ACTIVATOR HCAR"/>
    <property type="match status" value="1"/>
</dbReference>
<dbReference type="Gene3D" id="3.40.190.10">
    <property type="entry name" value="Periplasmic binding protein-like II"/>
    <property type="match status" value="2"/>
</dbReference>
<accession>A0ABU7LIM8</accession>
<feature type="domain" description="HTH lysR-type" evidence="6">
    <location>
        <begin position="10"/>
        <end position="68"/>
    </location>
</feature>
<keyword evidence="2" id="KW-0805">Transcription regulation</keyword>
<organism evidence="7 8">
    <name type="scientific">Rhodococcus artemisiae</name>
    <dbReference type="NCBI Taxonomy" id="714159"/>
    <lineage>
        <taxon>Bacteria</taxon>
        <taxon>Bacillati</taxon>
        <taxon>Actinomycetota</taxon>
        <taxon>Actinomycetes</taxon>
        <taxon>Mycobacteriales</taxon>
        <taxon>Nocardiaceae</taxon>
        <taxon>Rhodococcus</taxon>
    </lineage>
</organism>
<sequence length="311" mass="33495">MARSEGVPAYTIRQLAAFVAVADWGTITAAADALHMSHSAVSASINDLERALDVTLFVRQRARGVRLTPTGHAVLERAKNVLHVATELESDAHSEAGSVVGPVAVGCYPSLGPTLLPSLIAGFTEAHPRARVDFREDTQDRLRALLDSRELDVAFLYDLELDPGLETVVLDSREPMLLLPAEHPAASSGEPVRLTDLAQDPMVILDAPPSSGHAMSLCAEAGFSPVVAYRTQNYETARSFVGRGLGWTLLLQRPAQDVSYEGLPIAVRPFAEPKPPPVGILLAWRKDALQSRVAQTFVDFVLAAGERKVPK</sequence>
<evidence type="ECO:0000313" key="7">
    <source>
        <dbReference type="EMBL" id="MEE2061410.1"/>
    </source>
</evidence>
<evidence type="ECO:0000259" key="6">
    <source>
        <dbReference type="PROSITE" id="PS50931"/>
    </source>
</evidence>